<dbReference type="InterPro" id="IPR001849">
    <property type="entry name" value="PH_domain"/>
</dbReference>
<dbReference type="InterPro" id="IPR011993">
    <property type="entry name" value="PH-like_dom_sf"/>
</dbReference>
<dbReference type="EMBL" id="PDLM01000008">
    <property type="protein sequence ID" value="RDW71051.1"/>
    <property type="molecule type" value="Genomic_DNA"/>
</dbReference>
<dbReference type="Proteomes" id="UP000256645">
    <property type="component" value="Unassembled WGS sequence"/>
</dbReference>
<evidence type="ECO:0000313" key="4">
    <source>
        <dbReference type="Proteomes" id="UP000256645"/>
    </source>
</evidence>
<comment type="caution">
    <text evidence="3">The sequence shown here is derived from an EMBL/GenBank/DDBJ whole genome shotgun (WGS) entry which is preliminary data.</text>
</comment>
<gene>
    <name evidence="3" type="ORF">BP6252_07614</name>
</gene>
<evidence type="ECO:0000313" key="3">
    <source>
        <dbReference type="EMBL" id="RDW71051.1"/>
    </source>
</evidence>
<feature type="region of interest" description="Disordered" evidence="1">
    <location>
        <begin position="99"/>
        <end position="122"/>
    </location>
</feature>
<dbReference type="AlphaFoldDB" id="A0A3D8RAZ5"/>
<feature type="domain" description="PH" evidence="2">
    <location>
        <begin position="137"/>
        <end position="251"/>
    </location>
</feature>
<dbReference type="Gene3D" id="2.30.29.30">
    <property type="entry name" value="Pleckstrin-homology domain (PH domain)/Phosphotyrosine-binding domain (PTB)"/>
    <property type="match status" value="1"/>
</dbReference>
<feature type="compositionally biased region" description="Low complexity" evidence="1">
    <location>
        <begin position="337"/>
        <end position="349"/>
    </location>
</feature>
<dbReference type="PANTHER" id="PTHR37283">
    <property type="entry name" value="PH DOMAIN-CONTAINING PROTEIN YHR131C"/>
    <property type="match status" value="1"/>
</dbReference>
<feature type="region of interest" description="Disordered" evidence="1">
    <location>
        <begin position="12"/>
        <end position="59"/>
    </location>
</feature>
<dbReference type="STRING" id="1849047.A0A3D8RAZ5"/>
<organism evidence="3 4">
    <name type="scientific">Coleophoma cylindrospora</name>
    <dbReference type="NCBI Taxonomy" id="1849047"/>
    <lineage>
        <taxon>Eukaryota</taxon>
        <taxon>Fungi</taxon>
        <taxon>Dikarya</taxon>
        <taxon>Ascomycota</taxon>
        <taxon>Pezizomycotina</taxon>
        <taxon>Leotiomycetes</taxon>
        <taxon>Helotiales</taxon>
        <taxon>Dermateaceae</taxon>
        <taxon>Coleophoma</taxon>
    </lineage>
</organism>
<evidence type="ECO:0000256" key="1">
    <source>
        <dbReference type="SAM" id="MobiDB-lite"/>
    </source>
</evidence>
<proteinExistence type="predicted"/>
<protein>
    <recommendedName>
        <fullName evidence="2">PH domain-containing protein</fullName>
    </recommendedName>
</protein>
<keyword evidence="4" id="KW-1185">Reference proteome</keyword>
<feature type="compositionally biased region" description="Low complexity" evidence="1">
    <location>
        <begin position="31"/>
        <end position="46"/>
    </location>
</feature>
<name>A0A3D8RAZ5_9HELO</name>
<dbReference type="SUPFAM" id="SSF50729">
    <property type="entry name" value="PH domain-like"/>
    <property type="match status" value="1"/>
</dbReference>
<feature type="region of interest" description="Disordered" evidence="1">
    <location>
        <begin position="337"/>
        <end position="363"/>
    </location>
</feature>
<dbReference type="OrthoDB" id="5865767at2759"/>
<dbReference type="SMART" id="SM00233">
    <property type="entry name" value="PH"/>
    <property type="match status" value="1"/>
</dbReference>
<reference evidence="3 4" key="1">
    <citation type="journal article" date="2018" name="IMA Fungus">
        <title>IMA Genome-F 9: Draft genome sequence of Annulohypoxylon stygium, Aspergillus mulundensis, Berkeleyomyces basicola (syn. Thielaviopsis basicola), Ceratocystis smalleyi, two Cercospora beticola strains, Coleophoma cylindrospora, Fusarium fracticaudum, Phialophora cf. hyalina, and Morchella septimelata.</title>
        <authorList>
            <person name="Wingfield B.D."/>
            <person name="Bills G.F."/>
            <person name="Dong Y."/>
            <person name="Huang W."/>
            <person name="Nel W.J."/>
            <person name="Swalarsk-Parry B.S."/>
            <person name="Vaghefi N."/>
            <person name="Wilken P.M."/>
            <person name="An Z."/>
            <person name="de Beer Z.W."/>
            <person name="De Vos L."/>
            <person name="Chen L."/>
            <person name="Duong T.A."/>
            <person name="Gao Y."/>
            <person name="Hammerbacher A."/>
            <person name="Kikkert J.R."/>
            <person name="Li Y."/>
            <person name="Li H."/>
            <person name="Li K."/>
            <person name="Li Q."/>
            <person name="Liu X."/>
            <person name="Ma X."/>
            <person name="Naidoo K."/>
            <person name="Pethybridge S.J."/>
            <person name="Sun J."/>
            <person name="Steenkamp E.T."/>
            <person name="van der Nest M.A."/>
            <person name="van Wyk S."/>
            <person name="Wingfield M.J."/>
            <person name="Xiong C."/>
            <person name="Yue Q."/>
            <person name="Zhang X."/>
        </authorList>
    </citation>
    <scope>NUCLEOTIDE SEQUENCE [LARGE SCALE GENOMIC DNA]</scope>
    <source>
        <strain evidence="3 4">BP6252</strain>
    </source>
</reference>
<evidence type="ECO:0000259" key="2">
    <source>
        <dbReference type="PROSITE" id="PS50003"/>
    </source>
</evidence>
<dbReference type="PANTHER" id="PTHR37283:SF1">
    <property type="entry name" value="PH DOMAIN-CONTAINING PROTEIN YHR131C"/>
    <property type="match status" value="1"/>
</dbReference>
<sequence>MTPLKDIAVLAAAGSNSSSSTSHEHLVEVKPSSNRSSDSTSSSSSPSPSPSHPNPSRLSMEDYYVRHSMTITPLPTIPHDSPPSYESLHEVSSAASSSSSWSSLTKTSSIQPREDEGNESLPGYSSAISLEAVFSKKQELEGAIHKATDRNWSRVYVTLQGTALRFYNFTSPSVFARHQLVQKTPDLPSGTKRGVLIRSYNLQHAEVGIAADYLKRPYVIRVRAEADQFLLSCKRIETFVQWLPSLCAAIDLAPPLDEREIPKDHSVPRSGRVRRRTPRVTAPPPVSVPEESAQDTDASTPVDPLGLSPHSSSSTLATAIPTASTSTASLALVITSAAEDAQEASSSSATPPPPPRRRPQPSHQRFILPQAPTAANPSISPTDGKWRPVHKWGPMYDMMYARRCMAILTHRSPRKSNMVIWKGTQWAVDWATGKMARLAPPDYEELGMGTGVRSANDSGRASVVMSR</sequence>
<feature type="region of interest" description="Disordered" evidence="1">
    <location>
        <begin position="259"/>
        <end position="319"/>
    </location>
</feature>
<dbReference type="PROSITE" id="PS50003">
    <property type="entry name" value="PH_DOMAIN"/>
    <property type="match status" value="1"/>
</dbReference>
<accession>A0A3D8RAZ5</accession>
<feature type="compositionally biased region" description="Low complexity" evidence="1">
    <location>
        <begin position="99"/>
        <end position="109"/>
    </location>
</feature>